<organism evidence="1 2">
    <name type="scientific">Acinetobacter phage vB_AbaM_B09_Aci05</name>
    <dbReference type="NCBI Taxonomy" id="2315458"/>
    <lineage>
        <taxon>Viruses</taxon>
        <taxon>Duplodnaviria</taxon>
        <taxon>Heunggongvirae</taxon>
        <taxon>Uroviricota</taxon>
        <taxon>Caudoviricetes</taxon>
        <taxon>Saclayvirus</taxon>
        <taxon>Saclayvirus Aci05</taxon>
    </lineage>
</organism>
<dbReference type="EMBL" id="MH746814">
    <property type="protein sequence ID" value="AYD82389.1"/>
    <property type="molecule type" value="Genomic_DNA"/>
</dbReference>
<protein>
    <submittedName>
        <fullName evidence="1">Uncharacterized protein</fullName>
    </submittedName>
</protein>
<accession>A0A386KB44</accession>
<reference evidence="1 2" key="1">
    <citation type="submission" date="2018-08" db="EMBL/GenBank/DDBJ databases">
        <title>Complete genome sequence of five Acinetobacter baumannii phages from Abidjan, Cote d'Ivoire.</title>
        <authorList>
            <person name="Essoh C."/>
            <person name="Vernadet J.-P."/>
            <person name="Vergnaud G."/>
            <person name="Resch G."/>
            <person name="Pourcel C."/>
        </authorList>
    </citation>
    <scope>NUCLEOTIDE SEQUENCE [LARGE SCALE GENOMIC DNA]</scope>
</reference>
<gene>
    <name evidence="1" type="ORF">Aci05_031</name>
</gene>
<name>A0A386KB44_9CAUD</name>
<keyword evidence="2" id="KW-1185">Reference proteome</keyword>
<proteinExistence type="predicted"/>
<sequence length="132" mass="14659">MATFLLKDATGKVVLDLTSNLTMYVETIDVTLPKGSAMTTIVRRLDTAANRERWWAYVASGEVLSSNGLRVESYSNGLSCAVGLKSMFKEAGLPQGLLDQMDDISTYLIIFDCRSYYNTSFQQTVQIHLGRC</sequence>
<evidence type="ECO:0000313" key="1">
    <source>
        <dbReference type="EMBL" id="AYD82389.1"/>
    </source>
</evidence>
<dbReference type="Proteomes" id="UP000269940">
    <property type="component" value="Segment"/>
</dbReference>
<evidence type="ECO:0000313" key="2">
    <source>
        <dbReference type="Proteomes" id="UP000269940"/>
    </source>
</evidence>